<dbReference type="Proteomes" id="UP000193925">
    <property type="component" value="Chromosome AFERRI"/>
</dbReference>
<evidence type="ECO:0000313" key="2">
    <source>
        <dbReference type="EMBL" id="SMH64701.1"/>
    </source>
</evidence>
<evidence type="ECO:0000313" key="1">
    <source>
        <dbReference type="EMBL" id="CDQ10675.1"/>
    </source>
</evidence>
<proteinExistence type="predicted"/>
<reference evidence="2 3" key="3">
    <citation type="submission" date="2017-03" db="EMBL/GenBank/DDBJ databases">
        <authorList>
            <person name="Regsiter A."/>
            <person name="William W."/>
        </authorList>
    </citation>
    <scope>NUCLEOTIDE SEQUENCE [LARGE SCALE GENOMIC DNA]</scope>
    <source>
        <strain evidence="2">PRJEB5721</strain>
    </source>
</reference>
<name>A0A060UQE8_9PROT</name>
<accession>A0A060UQE8</accession>
<reference evidence="1" key="2">
    <citation type="submission" date="2014-07" db="EMBL/GenBank/DDBJ databases">
        <title>Initial genome analysis of the psychrotolerant acidophile Acidithiobacillus ferrivorans CF27: insights into iron and sulfur oxidation pathways and into biofilm formation.</title>
        <authorList>
            <person name="Talla E."/>
            <person name="Hedrich S."/>
            <person name="Mangenot S."/>
            <person name="Ji B."/>
            <person name="Johnson D.B."/>
            <person name="Barbe V."/>
            <person name="Bonnefoy V."/>
        </authorList>
    </citation>
    <scope>NUCLEOTIDE SEQUENCE [LARGE SCALE GENOMIC DNA]</scope>
    <source>
        <strain evidence="1">CF27</strain>
    </source>
</reference>
<reference evidence="1" key="1">
    <citation type="submission" date="2014-03" db="EMBL/GenBank/DDBJ databases">
        <authorList>
            <person name="Genoscope - CEA"/>
        </authorList>
    </citation>
    <scope>NUCLEOTIDE SEQUENCE [LARGE SCALE GENOMIC DNA]</scope>
    <source>
        <strain evidence="1">CF27</strain>
    </source>
</reference>
<protein>
    <submittedName>
        <fullName evidence="1">Uncharacterized protein</fullName>
    </submittedName>
</protein>
<dbReference type="EMBL" id="LT841305">
    <property type="protein sequence ID" value="SMH64701.1"/>
    <property type="molecule type" value="Genomic_DNA"/>
</dbReference>
<sequence length="76" mass="8563">MPSACWLNTGGKQDGHHNFDLAGVTASKISFPCLSDMGMRNFYATWGHQESPYMDTRADQALKTEEQIHEHHCSTH</sequence>
<keyword evidence="3" id="KW-1185">Reference proteome</keyword>
<gene>
    <name evidence="2" type="ORF">AFERRI_10735</name>
    <name evidence="1" type="ORF">AFERRI_400456</name>
</gene>
<evidence type="ECO:0000313" key="3">
    <source>
        <dbReference type="Proteomes" id="UP000193925"/>
    </source>
</evidence>
<dbReference type="AlphaFoldDB" id="A0A060UQE8"/>
<organism evidence="1">
    <name type="scientific">Acidithiobacillus ferrivorans</name>
    <dbReference type="NCBI Taxonomy" id="160808"/>
    <lineage>
        <taxon>Bacteria</taxon>
        <taxon>Pseudomonadati</taxon>
        <taxon>Pseudomonadota</taxon>
        <taxon>Acidithiobacillia</taxon>
        <taxon>Acidithiobacillales</taxon>
        <taxon>Acidithiobacillaceae</taxon>
        <taxon>Acidithiobacillus</taxon>
    </lineage>
</organism>
<dbReference type="EMBL" id="CCCS020000035">
    <property type="protein sequence ID" value="CDQ10675.1"/>
    <property type="molecule type" value="Genomic_DNA"/>
</dbReference>